<reference evidence="1" key="2">
    <citation type="journal article" date="2015" name="Data Brief">
        <title>Shoot transcriptome of the giant reed, Arundo donax.</title>
        <authorList>
            <person name="Barrero R.A."/>
            <person name="Guerrero F.D."/>
            <person name="Moolhuijzen P."/>
            <person name="Goolsby J.A."/>
            <person name="Tidwell J."/>
            <person name="Bellgard S.E."/>
            <person name="Bellgard M.I."/>
        </authorList>
    </citation>
    <scope>NUCLEOTIDE SEQUENCE</scope>
    <source>
        <tissue evidence="1">Shoot tissue taken approximately 20 cm above the soil surface</tissue>
    </source>
</reference>
<reference evidence="1" key="1">
    <citation type="submission" date="2014-09" db="EMBL/GenBank/DDBJ databases">
        <authorList>
            <person name="Magalhaes I.L.F."/>
            <person name="Oliveira U."/>
            <person name="Santos F.R."/>
            <person name="Vidigal T.H.D.A."/>
            <person name="Brescovit A.D."/>
            <person name="Santos A.J."/>
        </authorList>
    </citation>
    <scope>NUCLEOTIDE SEQUENCE</scope>
    <source>
        <tissue evidence="1">Shoot tissue taken approximately 20 cm above the soil surface</tissue>
    </source>
</reference>
<proteinExistence type="predicted"/>
<organism evidence="1">
    <name type="scientific">Arundo donax</name>
    <name type="common">Giant reed</name>
    <name type="synonym">Donax arundinaceus</name>
    <dbReference type="NCBI Taxonomy" id="35708"/>
    <lineage>
        <taxon>Eukaryota</taxon>
        <taxon>Viridiplantae</taxon>
        <taxon>Streptophyta</taxon>
        <taxon>Embryophyta</taxon>
        <taxon>Tracheophyta</taxon>
        <taxon>Spermatophyta</taxon>
        <taxon>Magnoliopsida</taxon>
        <taxon>Liliopsida</taxon>
        <taxon>Poales</taxon>
        <taxon>Poaceae</taxon>
        <taxon>PACMAD clade</taxon>
        <taxon>Arundinoideae</taxon>
        <taxon>Arundineae</taxon>
        <taxon>Arundo</taxon>
    </lineage>
</organism>
<sequence length="56" mass="6655">MLPKAHPLVNFADHAMMSLMISKTLMRYGHLVQQDFVPYLICLRHHLALFFERFKP</sequence>
<accession>A0A0A9ETP1</accession>
<name>A0A0A9ETP1_ARUDO</name>
<protein>
    <submittedName>
        <fullName evidence="1">Uncharacterized protein</fullName>
    </submittedName>
</protein>
<dbReference type="EMBL" id="GBRH01196655">
    <property type="protein sequence ID" value="JAE01241.1"/>
    <property type="molecule type" value="Transcribed_RNA"/>
</dbReference>
<evidence type="ECO:0000313" key="1">
    <source>
        <dbReference type="EMBL" id="JAE01241.1"/>
    </source>
</evidence>
<dbReference type="AlphaFoldDB" id="A0A0A9ETP1"/>